<dbReference type="RefSeq" id="WP_189005305.1">
    <property type="nucleotide sequence ID" value="NZ_BMPP01000003.1"/>
</dbReference>
<organism evidence="1 2">
    <name type="scientific">Deinococcus malanensis</name>
    <dbReference type="NCBI Taxonomy" id="1706855"/>
    <lineage>
        <taxon>Bacteria</taxon>
        <taxon>Thermotogati</taxon>
        <taxon>Deinococcota</taxon>
        <taxon>Deinococci</taxon>
        <taxon>Deinococcales</taxon>
        <taxon>Deinococcaceae</taxon>
        <taxon>Deinococcus</taxon>
    </lineage>
</organism>
<dbReference type="EMBL" id="BMPP01000003">
    <property type="protein sequence ID" value="GGK19284.1"/>
    <property type="molecule type" value="Genomic_DNA"/>
</dbReference>
<protein>
    <submittedName>
        <fullName evidence="1">Uncharacterized protein</fullName>
    </submittedName>
</protein>
<accession>A0ABQ2EPB5</accession>
<sequence length="88" mass="9614">MQGKADQLRKRQLFEAWLTQYQRYSTAIWAPGESIDVRGAVARIALAPWFGCSRGPSGLMGSVPAAEKEVIALASALHSDQLLNKDGR</sequence>
<gene>
    <name evidence="1" type="ORF">GCM10008955_10890</name>
</gene>
<reference evidence="2" key="1">
    <citation type="journal article" date="2019" name="Int. J. Syst. Evol. Microbiol.">
        <title>The Global Catalogue of Microorganisms (GCM) 10K type strain sequencing project: providing services to taxonomists for standard genome sequencing and annotation.</title>
        <authorList>
            <consortium name="The Broad Institute Genomics Platform"/>
            <consortium name="The Broad Institute Genome Sequencing Center for Infectious Disease"/>
            <person name="Wu L."/>
            <person name="Ma J."/>
        </authorList>
    </citation>
    <scope>NUCLEOTIDE SEQUENCE [LARGE SCALE GENOMIC DNA]</scope>
    <source>
        <strain evidence="2">JCM 30331</strain>
    </source>
</reference>
<proteinExistence type="predicted"/>
<comment type="caution">
    <text evidence="1">The sequence shown here is derived from an EMBL/GenBank/DDBJ whole genome shotgun (WGS) entry which is preliminary data.</text>
</comment>
<keyword evidence="2" id="KW-1185">Reference proteome</keyword>
<evidence type="ECO:0000313" key="1">
    <source>
        <dbReference type="EMBL" id="GGK19284.1"/>
    </source>
</evidence>
<name>A0ABQ2EPB5_9DEIO</name>
<dbReference type="Proteomes" id="UP000647587">
    <property type="component" value="Unassembled WGS sequence"/>
</dbReference>
<evidence type="ECO:0000313" key="2">
    <source>
        <dbReference type="Proteomes" id="UP000647587"/>
    </source>
</evidence>